<dbReference type="GO" id="GO:0012505">
    <property type="term" value="C:endomembrane system"/>
    <property type="evidence" value="ECO:0007669"/>
    <property type="project" value="UniProtKB-SubCell"/>
</dbReference>
<dbReference type="STRING" id="1314773.A0A3N2PKF6"/>
<keyword evidence="2 6" id="KW-0812">Transmembrane</keyword>
<evidence type="ECO:0000256" key="5">
    <source>
        <dbReference type="SAM" id="MobiDB-lite"/>
    </source>
</evidence>
<dbReference type="PANTHER" id="PTHR34187">
    <property type="entry name" value="FGR18P"/>
    <property type="match status" value="1"/>
</dbReference>
<name>A0A3N2PKF6_SODAK</name>
<feature type="transmembrane region" description="Helical" evidence="6">
    <location>
        <begin position="108"/>
        <end position="132"/>
    </location>
</feature>
<comment type="subcellular location">
    <subcellularLocation>
        <location evidence="1">Endomembrane system</location>
        <topology evidence="1">Multi-pass membrane protein</topology>
    </subcellularLocation>
</comment>
<dbReference type="OrthoDB" id="199599at2759"/>
<feature type="domain" description="DUF202" evidence="7">
    <location>
        <begin position="64"/>
        <end position="137"/>
    </location>
</feature>
<proteinExistence type="predicted"/>
<sequence>MQGHQEYELAELEPRASVHRGPETDRQSRPSDVASSSRSTRSGWSLRRFWTDHVNCVVNMDKSRDHLALERTYLAYLRTALMSAMTGTIVAQLFVLQQPPSGFGYGTVGRPLASVCYGFSICTVLLGTCRAWRHQHAMIGGKALTGGFEIVVLAIASLLVGFAVGPPLTRPSSKGTKAHAVARKLTRIRLDCAGLLWLPSRHRCRRRKQLQRQYAITIIAPLA</sequence>
<keyword evidence="4 6" id="KW-0472">Membrane</keyword>
<protein>
    <recommendedName>
        <fullName evidence="7">DUF202 domain-containing protein</fullName>
    </recommendedName>
</protein>
<feature type="transmembrane region" description="Helical" evidence="6">
    <location>
        <begin position="73"/>
        <end position="96"/>
    </location>
</feature>
<feature type="compositionally biased region" description="Low complexity" evidence="5">
    <location>
        <begin position="30"/>
        <end position="39"/>
    </location>
</feature>
<feature type="region of interest" description="Disordered" evidence="5">
    <location>
        <begin position="1"/>
        <end position="39"/>
    </location>
</feature>
<accession>A0A3N2PKF6</accession>
<gene>
    <name evidence="8" type="ORF">SODALDRAFT_75759</name>
</gene>
<dbReference type="GeneID" id="39584131"/>
<evidence type="ECO:0000313" key="8">
    <source>
        <dbReference type="EMBL" id="ROT34989.1"/>
    </source>
</evidence>
<evidence type="ECO:0000256" key="4">
    <source>
        <dbReference type="ARBA" id="ARBA00023136"/>
    </source>
</evidence>
<keyword evidence="3 6" id="KW-1133">Transmembrane helix</keyword>
<evidence type="ECO:0000256" key="1">
    <source>
        <dbReference type="ARBA" id="ARBA00004127"/>
    </source>
</evidence>
<feature type="compositionally biased region" description="Basic and acidic residues" evidence="5">
    <location>
        <begin position="12"/>
        <end position="29"/>
    </location>
</feature>
<organism evidence="8 9">
    <name type="scientific">Sodiomyces alkalinus (strain CBS 110278 / VKM F-3762 / F11)</name>
    <name type="common">Alkaliphilic filamentous fungus</name>
    <dbReference type="NCBI Taxonomy" id="1314773"/>
    <lineage>
        <taxon>Eukaryota</taxon>
        <taxon>Fungi</taxon>
        <taxon>Dikarya</taxon>
        <taxon>Ascomycota</taxon>
        <taxon>Pezizomycotina</taxon>
        <taxon>Sordariomycetes</taxon>
        <taxon>Hypocreomycetidae</taxon>
        <taxon>Glomerellales</taxon>
        <taxon>Plectosphaerellaceae</taxon>
        <taxon>Sodiomyces</taxon>
    </lineage>
</organism>
<evidence type="ECO:0000256" key="2">
    <source>
        <dbReference type="ARBA" id="ARBA00022692"/>
    </source>
</evidence>
<evidence type="ECO:0000256" key="6">
    <source>
        <dbReference type="SAM" id="Phobius"/>
    </source>
</evidence>
<dbReference type="AlphaFoldDB" id="A0A3N2PKF6"/>
<dbReference type="InterPro" id="IPR003807">
    <property type="entry name" value="DUF202"/>
</dbReference>
<evidence type="ECO:0000259" key="7">
    <source>
        <dbReference type="Pfam" id="PF02656"/>
    </source>
</evidence>
<dbReference type="Pfam" id="PF02656">
    <property type="entry name" value="DUF202"/>
    <property type="match status" value="1"/>
</dbReference>
<feature type="transmembrane region" description="Helical" evidence="6">
    <location>
        <begin position="144"/>
        <end position="164"/>
    </location>
</feature>
<dbReference type="PANTHER" id="PTHR34187:SF1">
    <property type="entry name" value="DUF202 DOMAIN-CONTAINING PROTEIN"/>
    <property type="match status" value="1"/>
</dbReference>
<evidence type="ECO:0000256" key="3">
    <source>
        <dbReference type="ARBA" id="ARBA00022989"/>
    </source>
</evidence>
<keyword evidence="9" id="KW-1185">Reference proteome</keyword>
<dbReference type="Proteomes" id="UP000272025">
    <property type="component" value="Unassembled WGS sequence"/>
</dbReference>
<dbReference type="EMBL" id="ML119062">
    <property type="protein sequence ID" value="ROT34989.1"/>
    <property type="molecule type" value="Genomic_DNA"/>
</dbReference>
<dbReference type="RefSeq" id="XP_028462795.1">
    <property type="nucleotide sequence ID" value="XM_028615654.1"/>
</dbReference>
<reference evidence="8 9" key="1">
    <citation type="journal article" date="2018" name="Mol. Ecol.">
        <title>The obligate alkalophilic soda-lake fungus Sodiomyces alkalinus has shifted to a protein diet.</title>
        <authorList>
            <person name="Grum-Grzhimaylo A.A."/>
            <person name="Falkoski D.L."/>
            <person name="van den Heuvel J."/>
            <person name="Valero-Jimenez C.A."/>
            <person name="Min B."/>
            <person name="Choi I.G."/>
            <person name="Lipzen A."/>
            <person name="Daum C.G."/>
            <person name="Aanen D.K."/>
            <person name="Tsang A."/>
            <person name="Henrissat B."/>
            <person name="Bilanenko E.N."/>
            <person name="de Vries R.P."/>
            <person name="van Kan J.A.L."/>
            <person name="Grigoriev I.V."/>
            <person name="Debets A.J.M."/>
        </authorList>
    </citation>
    <scope>NUCLEOTIDE SEQUENCE [LARGE SCALE GENOMIC DNA]</scope>
    <source>
        <strain evidence="8 9">F11</strain>
    </source>
</reference>
<evidence type="ECO:0000313" key="9">
    <source>
        <dbReference type="Proteomes" id="UP000272025"/>
    </source>
</evidence>
<dbReference type="InterPro" id="IPR052053">
    <property type="entry name" value="IM_YidH-like"/>
</dbReference>